<dbReference type="Proteomes" id="UP000004510">
    <property type="component" value="Unassembled WGS sequence"/>
</dbReference>
<accession>D4XD13</accession>
<dbReference type="PIRSF" id="PIRSF002741">
    <property type="entry name" value="MppA"/>
    <property type="match status" value="1"/>
</dbReference>
<organism evidence="6 7">
    <name type="scientific">Achromobacter piechaudii ATCC 43553</name>
    <dbReference type="NCBI Taxonomy" id="742159"/>
    <lineage>
        <taxon>Bacteria</taxon>
        <taxon>Pseudomonadati</taxon>
        <taxon>Pseudomonadota</taxon>
        <taxon>Betaproteobacteria</taxon>
        <taxon>Burkholderiales</taxon>
        <taxon>Alcaligenaceae</taxon>
        <taxon>Achromobacter</taxon>
    </lineage>
</organism>
<dbReference type="GO" id="GO:1904680">
    <property type="term" value="F:peptide transmembrane transporter activity"/>
    <property type="evidence" value="ECO:0007669"/>
    <property type="project" value="TreeGrafter"/>
</dbReference>
<dbReference type="PANTHER" id="PTHR30290:SF9">
    <property type="entry name" value="OLIGOPEPTIDE-BINDING PROTEIN APPA"/>
    <property type="match status" value="1"/>
</dbReference>
<dbReference type="Gene3D" id="3.90.76.10">
    <property type="entry name" value="Dipeptide-binding Protein, Domain 1"/>
    <property type="match status" value="1"/>
</dbReference>
<dbReference type="InterPro" id="IPR039424">
    <property type="entry name" value="SBP_5"/>
</dbReference>
<sequence length="515" mass="56804">MPVRQTHKTYQGENMQLTRTVKLVSAALLALGAHAAQANKADNSLNIAFDAAPATLDAYKESDRPGLALARMVFSGLLQKNQDTGEFGPSIATGYKFVDDTTIDLPIRRDVKFHDGSLLTIDDVLYTLNLVSSDAYKARFQNQVAWIAKAEKVGDDTVRIKMKTPYPLALEMLSENLPIYPRKYYEANQSDMGAKPIGTGPYRLTDSQPGSRYVYERFDDYFGAKPAVQKLVVRVLPDANTQYAELLSGGLDWIWRVPPDVAKRMEKTPSVTVKSSSIMRISYISLNPRFDDGKSPLAKQQVRQAINYAIDREAIRRALVGGASKVINAACNPAQFGCSADVQAYKFDPARAKQLLAQAGYPNGISLDLVISAPPRSILDAAAAQMAQAGIKLNLVEQQYGTAMTNWRDGKIAMLASNWGSYGIADAALSTSNFFRGGPDDQARNPEVIKYLETADTSVDRELRAKNYAAAQKIVADEAYWVPLWNHSLNAVQAKDLNFSVDGDEFPRFYKATWN</sequence>
<dbReference type="Gene3D" id="3.40.190.10">
    <property type="entry name" value="Periplasmic binding protein-like II"/>
    <property type="match status" value="1"/>
</dbReference>
<dbReference type="EMBL" id="ADMS01000077">
    <property type="protein sequence ID" value="EFF75229.1"/>
    <property type="molecule type" value="Genomic_DNA"/>
</dbReference>
<evidence type="ECO:0000313" key="6">
    <source>
        <dbReference type="EMBL" id="EFF75229.1"/>
    </source>
</evidence>
<evidence type="ECO:0000259" key="5">
    <source>
        <dbReference type="Pfam" id="PF00496"/>
    </source>
</evidence>
<evidence type="ECO:0000256" key="4">
    <source>
        <dbReference type="SAM" id="SignalP"/>
    </source>
</evidence>
<feature type="domain" description="Solute-binding protein family 5" evidence="5">
    <location>
        <begin position="87"/>
        <end position="436"/>
    </location>
</feature>
<dbReference type="GO" id="GO:0043190">
    <property type="term" value="C:ATP-binding cassette (ABC) transporter complex"/>
    <property type="evidence" value="ECO:0007669"/>
    <property type="project" value="InterPro"/>
</dbReference>
<dbReference type="PATRIC" id="fig|742159.3.peg.4350"/>
<dbReference type="Gene3D" id="3.10.105.10">
    <property type="entry name" value="Dipeptide-binding Protein, Domain 3"/>
    <property type="match status" value="1"/>
</dbReference>
<dbReference type="eggNOG" id="COG0747">
    <property type="taxonomic scope" value="Bacteria"/>
</dbReference>
<dbReference type="HOGENOM" id="CLU_017028_7_0_4"/>
<comment type="caution">
    <text evidence="6">The sequence shown here is derived from an EMBL/GenBank/DDBJ whole genome shotgun (WGS) entry which is preliminary data.</text>
</comment>
<protein>
    <submittedName>
        <fullName evidence="6">ABC transporter, substrate-binding protein, family 5</fullName>
    </submittedName>
</protein>
<evidence type="ECO:0000256" key="3">
    <source>
        <dbReference type="ARBA" id="ARBA00022729"/>
    </source>
</evidence>
<feature type="signal peptide" evidence="4">
    <location>
        <begin position="1"/>
        <end position="35"/>
    </location>
</feature>
<reference evidence="7" key="1">
    <citation type="submission" date="2010-03" db="EMBL/GenBank/DDBJ databases">
        <title>Complete sequence of Mobiluncus curtisii ATCC 43063.</title>
        <authorList>
            <person name="Muzny D."/>
            <person name="Qin X."/>
            <person name="Deng J."/>
            <person name="Jiang H."/>
            <person name="Liu Y."/>
            <person name="Qu J."/>
            <person name="Song X.-Z."/>
            <person name="Zhang L."/>
            <person name="Thornton R."/>
            <person name="Coyle M."/>
            <person name="Francisco L."/>
            <person name="Jackson L."/>
            <person name="Javaid M."/>
            <person name="Korchina V."/>
            <person name="Kovar C."/>
            <person name="Mata R."/>
            <person name="Mathew T."/>
            <person name="Ngo R."/>
            <person name="Nguyen L."/>
            <person name="Nguyen N."/>
            <person name="Okwuonu G."/>
            <person name="Ongeri F."/>
            <person name="Pham C."/>
            <person name="Simmons D."/>
            <person name="Wilczek-Boney K."/>
            <person name="Hale W."/>
            <person name="Jakkamsetti A."/>
            <person name="Pham P."/>
            <person name="Ruth R."/>
            <person name="San Lucas F."/>
            <person name="Warren J."/>
            <person name="Zhang J."/>
            <person name="Zhao Z."/>
            <person name="Zhou C."/>
            <person name="Zhu D."/>
            <person name="Lee S."/>
            <person name="Bess C."/>
            <person name="Blankenburg K."/>
            <person name="Forbes L."/>
            <person name="Fu Q."/>
            <person name="Gubbala S."/>
            <person name="Hirani K."/>
            <person name="Jayaseelan J.C."/>
            <person name="Lara F."/>
            <person name="Munidasa M."/>
            <person name="Palculict T."/>
            <person name="Patil S."/>
            <person name="Pu L.-L."/>
            <person name="Saada N."/>
            <person name="Tang L."/>
            <person name="Weissenberger G."/>
            <person name="Zhu Y."/>
            <person name="Hemphill L."/>
            <person name="Shang Y."/>
            <person name="Youmans B."/>
            <person name="Ayvaz T."/>
            <person name="Ross M."/>
            <person name="Santibanez J."/>
            <person name="Aqrawi P."/>
            <person name="Gross S."/>
            <person name="Joshi V."/>
            <person name="Fowler G."/>
            <person name="Nazareth L."/>
            <person name="Reid J."/>
            <person name="Worley K."/>
            <person name="Petrosino J."/>
            <person name="Highlander S."/>
            <person name="Gibbs R."/>
            <person name="Gibbs R."/>
        </authorList>
    </citation>
    <scope>NUCLEOTIDE SEQUENCE [LARGE SCALE GENOMIC DNA]</scope>
    <source>
        <strain evidence="7">ATCC 43553</strain>
    </source>
</reference>
<dbReference type="GO" id="GO:0015833">
    <property type="term" value="P:peptide transport"/>
    <property type="evidence" value="ECO:0007669"/>
    <property type="project" value="TreeGrafter"/>
</dbReference>
<evidence type="ECO:0000256" key="1">
    <source>
        <dbReference type="ARBA" id="ARBA00005695"/>
    </source>
</evidence>
<gene>
    <name evidence="6" type="ORF">HMPREF0004_3360</name>
</gene>
<keyword evidence="2" id="KW-0813">Transport</keyword>
<comment type="similarity">
    <text evidence="1">Belongs to the bacterial solute-binding protein 5 family.</text>
</comment>
<dbReference type="InterPro" id="IPR030678">
    <property type="entry name" value="Peptide/Ni-bd"/>
</dbReference>
<dbReference type="PANTHER" id="PTHR30290">
    <property type="entry name" value="PERIPLASMIC BINDING COMPONENT OF ABC TRANSPORTER"/>
    <property type="match status" value="1"/>
</dbReference>
<dbReference type="GO" id="GO:0030288">
    <property type="term" value="C:outer membrane-bounded periplasmic space"/>
    <property type="evidence" value="ECO:0007669"/>
    <property type="project" value="UniProtKB-ARBA"/>
</dbReference>
<dbReference type="Pfam" id="PF00496">
    <property type="entry name" value="SBP_bac_5"/>
    <property type="match status" value="1"/>
</dbReference>
<feature type="chain" id="PRO_5003067249" evidence="4">
    <location>
        <begin position="36"/>
        <end position="515"/>
    </location>
</feature>
<dbReference type="PROSITE" id="PS01040">
    <property type="entry name" value="SBP_BACTERIAL_5"/>
    <property type="match status" value="1"/>
</dbReference>
<keyword evidence="3 4" id="KW-0732">Signal</keyword>
<name>D4XD13_9BURK</name>
<proteinExistence type="inferred from homology"/>
<dbReference type="InterPro" id="IPR000914">
    <property type="entry name" value="SBP_5_dom"/>
</dbReference>
<dbReference type="InterPro" id="IPR023765">
    <property type="entry name" value="SBP_5_CS"/>
</dbReference>
<dbReference type="CDD" id="cd08515">
    <property type="entry name" value="PBP2_NikA_DppA_OppA_like_10"/>
    <property type="match status" value="1"/>
</dbReference>
<dbReference type="AlphaFoldDB" id="D4XD13"/>
<evidence type="ECO:0000313" key="7">
    <source>
        <dbReference type="Proteomes" id="UP000004510"/>
    </source>
</evidence>
<dbReference type="SUPFAM" id="SSF53850">
    <property type="entry name" value="Periplasmic binding protein-like II"/>
    <property type="match status" value="1"/>
</dbReference>
<evidence type="ECO:0000256" key="2">
    <source>
        <dbReference type="ARBA" id="ARBA00022448"/>
    </source>
</evidence>